<gene>
    <name evidence="1" type="ORF">UFOVP1605_52</name>
</gene>
<dbReference type="EMBL" id="LR797468">
    <property type="protein sequence ID" value="CAB4218850.1"/>
    <property type="molecule type" value="Genomic_DNA"/>
</dbReference>
<evidence type="ECO:0000313" key="1">
    <source>
        <dbReference type="EMBL" id="CAB4218850.1"/>
    </source>
</evidence>
<organism evidence="1">
    <name type="scientific">uncultured Caudovirales phage</name>
    <dbReference type="NCBI Taxonomy" id="2100421"/>
    <lineage>
        <taxon>Viruses</taxon>
        <taxon>Duplodnaviria</taxon>
        <taxon>Heunggongvirae</taxon>
        <taxon>Uroviricota</taxon>
        <taxon>Caudoviricetes</taxon>
        <taxon>Peduoviridae</taxon>
        <taxon>Maltschvirus</taxon>
        <taxon>Maltschvirus maltsch</taxon>
    </lineage>
</organism>
<reference evidence="1" key="1">
    <citation type="submission" date="2020-05" db="EMBL/GenBank/DDBJ databases">
        <authorList>
            <person name="Chiriac C."/>
            <person name="Salcher M."/>
            <person name="Ghai R."/>
            <person name="Kavagutti S V."/>
        </authorList>
    </citation>
    <scope>NUCLEOTIDE SEQUENCE</scope>
</reference>
<name>A0A6J5SUC7_9CAUD</name>
<sequence>MFCNTKPIYKFALNMKKKNVGGRPKTYNGKTKIVAFRLMDNKQMIAAIRAHVKNKMSKYKV</sequence>
<protein>
    <submittedName>
        <fullName evidence="1">Uncharacterized protein</fullName>
    </submittedName>
</protein>
<proteinExistence type="predicted"/>
<accession>A0A6J5SUC7</accession>